<accession>A0ABN6CZB9</accession>
<dbReference type="RefSeq" id="WP_237261921.1">
    <property type="nucleotide sequence ID" value="NZ_AP024202.1"/>
</dbReference>
<keyword evidence="1" id="KW-1133">Transmembrane helix</keyword>
<feature type="transmembrane region" description="Helical" evidence="1">
    <location>
        <begin position="92"/>
        <end position="114"/>
    </location>
</feature>
<sequence length="146" mass="16020">MEYFIEIGLSGLFLAAFFAATILPIGSEVVLVALLLSDFNPLEVVAVATLGNVLGSVVNYVIGFFGSAFLIHRVFKISDEKFNQTQQRFQKWGTVSLLLAWVPIIGDPLTVIAGVLRVNIWLFLLLVTVGKLARYIVVAYTTLNIS</sequence>
<evidence type="ECO:0000256" key="1">
    <source>
        <dbReference type="SAM" id="Phobius"/>
    </source>
</evidence>
<dbReference type="PANTHER" id="PTHR42709:SF4">
    <property type="entry name" value="INNER MEMBRANE PROTEIN YQAA"/>
    <property type="match status" value="1"/>
</dbReference>
<keyword evidence="1" id="KW-0472">Membrane</keyword>
<dbReference type="Proteomes" id="UP001054820">
    <property type="component" value="Chromosome"/>
</dbReference>
<organism evidence="3 4">
    <name type="scientific">Thiomicrorhabdus immobilis</name>
    <dbReference type="NCBI Taxonomy" id="2791037"/>
    <lineage>
        <taxon>Bacteria</taxon>
        <taxon>Pseudomonadati</taxon>
        <taxon>Pseudomonadota</taxon>
        <taxon>Gammaproteobacteria</taxon>
        <taxon>Thiotrichales</taxon>
        <taxon>Piscirickettsiaceae</taxon>
        <taxon>Thiomicrorhabdus</taxon>
    </lineage>
</organism>
<proteinExistence type="predicted"/>
<dbReference type="PANTHER" id="PTHR42709">
    <property type="entry name" value="ALKALINE PHOSPHATASE LIKE PROTEIN"/>
    <property type="match status" value="1"/>
</dbReference>
<keyword evidence="4" id="KW-1185">Reference proteome</keyword>
<name>A0ABN6CZB9_9GAMM</name>
<evidence type="ECO:0000313" key="3">
    <source>
        <dbReference type="EMBL" id="BCN94465.1"/>
    </source>
</evidence>
<reference evidence="3" key="1">
    <citation type="journal article" date="2022" name="Arch. Microbiol.">
        <title>Thiomicrorhabdus immobilis sp. nov., a mesophilic sulfur-oxidizing bacterium isolated from sediment of a brackish lake in northern Japan.</title>
        <authorList>
            <person name="Kojima H."/>
            <person name="Mochizuki J."/>
            <person name="Kanda M."/>
            <person name="Watanabe T."/>
            <person name="Fukui M."/>
        </authorList>
    </citation>
    <scope>NUCLEOTIDE SEQUENCE</scope>
    <source>
        <strain evidence="3">Am19</strain>
    </source>
</reference>
<dbReference type="Pfam" id="PF09335">
    <property type="entry name" value="VTT_dom"/>
    <property type="match status" value="1"/>
</dbReference>
<gene>
    <name evidence="3" type="primary">yqaA</name>
    <name evidence="3" type="ORF">THMIRHAM_22500</name>
</gene>
<protein>
    <submittedName>
        <fullName evidence="3">Membrane protein</fullName>
    </submittedName>
</protein>
<evidence type="ECO:0000313" key="4">
    <source>
        <dbReference type="Proteomes" id="UP001054820"/>
    </source>
</evidence>
<dbReference type="InterPro" id="IPR032816">
    <property type="entry name" value="VTT_dom"/>
</dbReference>
<evidence type="ECO:0000259" key="2">
    <source>
        <dbReference type="Pfam" id="PF09335"/>
    </source>
</evidence>
<dbReference type="InterPro" id="IPR051311">
    <property type="entry name" value="DedA_domain"/>
</dbReference>
<feature type="transmembrane region" description="Helical" evidence="1">
    <location>
        <begin position="48"/>
        <end position="71"/>
    </location>
</feature>
<feature type="transmembrane region" description="Helical" evidence="1">
    <location>
        <begin position="120"/>
        <end position="143"/>
    </location>
</feature>
<keyword evidence="1" id="KW-0812">Transmembrane</keyword>
<dbReference type="EMBL" id="AP024202">
    <property type="protein sequence ID" value="BCN94465.1"/>
    <property type="molecule type" value="Genomic_DNA"/>
</dbReference>
<feature type="domain" description="VTT" evidence="2">
    <location>
        <begin position="29"/>
        <end position="141"/>
    </location>
</feature>
<feature type="transmembrane region" description="Helical" evidence="1">
    <location>
        <begin position="12"/>
        <end position="36"/>
    </location>
</feature>